<dbReference type="RefSeq" id="WP_258857751.1">
    <property type="nucleotide sequence ID" value="NZ_JANUGV010000006.1"/>
</dbReference>
<evidence type="ECO:0000313" key="2">
    <source>
        <dbReference type="EMBL" id="MCS0610142.1"/>
    </source>
</evidence>
<name>A0ABT2BNP6_9BURK</name>
<evidence type="ECO:0000313" key="3">
    <source>
        <dbReference type="Proteomes" id="UP001205861"/>
    </source>
</evidence>
<sequence>MRKLSSSFVPAAVLAALAACSAERPVPGEAVVIHYQHVANAHEVRFRAPPAPPARAAGFVVPRYRQGFWAIFVLCSLDARGRSLPSFVYDVNNFRVDYGGDSWGPLFPYSLRYEDSAWLNGAQDTPVLAGAIAGELQQGPSLQVFQPGFYPTLNYRIALFVPRGLDDYGGDQLGLRYLGQRTVLLGNGYPPYDIPAVGGNAAGVASRCLP</sequence>
<gene>
    <name evidence="2" type="ORF">NX773_18400</name>
</gene>
<feature type="signal peptide" evidence="1">
    <location>
        <begin position="1"/>
        <end position="21"/>
    </location>
</feature>
<evidence type="ECO:0000256" key="1">
    <source>
        <dbReference type="SAM" id="SignalP"/>
    </source>
</evidence>
<evidence type="ECO:0008006" key="4">
    <source>
        <dbReference type="Google" id="ProtNLM"/>
    </source>
</evidence>
<feature type="chain" id="PRO_5047097117" description="Lipoprotein" evidence="1">
    <location>
        <begin position="22"/>
        <end position="210"/>
    </location>
</feature>
<dbReference type="PROSITE" id="PS51257">
    <property type="entry name" value="PROKAR_LIPOPROTEIN"/>
    <property type="match status" value="1"/>
</dbReference>
<dbReference type="EMBL" id="JANUGV010000006">
    <property type="protein sequence ID" value="MCS0610142.1"/>
    <property type="molecule type" value="Genomic_DNA"/>
</dbReference>
<accession>A0ABT2BNP6</accession>
<keyword evidence="1" id="KW-0732">Signal</keyword>
<dbReference type="Proteomes" id="UP001205861">
    <property type="component" value="Unassembled WGS sequence"/>
</dbReference>
<keyword evidence="3" id="KW-1185">Reference proteome</keyword>
<proteinExistence type="predicted"/>
<protein>
    <recommendedName>
        <fullName evidence="4">Lipoprotein</fullName>
    </recommendedName>
</protein>
<organism evidence="2 3">
    <name type="scientific">Massilia solisilvae</name>
    <dbReference type="NCBI Taxonomy" id="1811225"/>
    <lineage>
        <taxon>Bacteria</taxon>
        <taxon>Pseudomonadati</taxon>
        <taxon>Pseudomonadota</taxon>
        <taxon>Betaproteobacteria</taxon>
        <taxon>Burkholderiales</taxon>
        <taxon>Oxalobacteraceae</taxon>
        <taxon>Telluria group</taxon>
        <taxon>Massilia</taxon>
    </lineage>
</organism>
<comment type="caution">
    <text evidence="2">The sequence shown here is derived from an EMBL/GenBank/DDBJ whole genome shotgun (WGS) entry which is preliminary data.</text>
</comment>
<reference evidence="2 3" key="1">
    <citation type="submission" date="2022-08" db="EMBL/GenBank/DDBJ databases">
        <title>Reclassification of Massilia species as members of the genera Telluria, Duganella, Pseudoduganella, Mokoshia gen. nov. and Zemynaea gen. nov. using orthogonal and non-orthogonal genome-based approaches.</title>
        <authorList>
            <person name="Bowman J.P."/>
        </authorList>
    </citation>
    <scope>NUCLEOTIDE SEQUENCE [LARGE SCALE GENOMIC DNA]</scope>
    <source>
        <strain evidence="2 3">JCM 31607</strain>
    </source>
</reference>